<evidence type="ECO:0000256" key="1">
    <source>
        <dbReference type="SAM" id="SignalP"/>
    </source>
</evidence>
<dbReference type="PATRIC" id="fig|502800.11.peg.2991"/>
<sequence length="170" mass="18680" precursor="true">MKTVLLAFILMWSGFASSAENLGLTIEKFHDQLNSELQEAANAFDFNLVKNIKIKNGEAANVAQIKLNGSNIMIATANKNSKMVKELTNIFIPNGDPQSAAMSSLFIDATLMKMFSPEIPEDERGQLINELIYEATNSPDKKGQYIADAVTYTVMGTNGLGLWFIVTPNK</sequence>
<name>A0A0H3B3U8_YERPY</name>
<dbReference type="RefSeq" id="WP_012304168.1">
    <property type="nucleotide sequence ID" value="NZ_CP009792.1"/>
</dbReference>
<reference evidence="2" key="1">
    <citation type="submission" date="2008-02" db="EMBL/GenBank/DDBJ databases">
        <title>Complete sequence of Yersinia pseudotuberculosis YPIII.</title>
        <authorList>
            <consortium name="US DOE Joint Genome Institute"/>
            <person name="Challacombe J.F."/>
            <person name="Bruce D."/>
            <person name="Detter J.C."/>
            <person name="Green L."/>
            <person name="Land M."/>
            <person name="Munk C."/>
            <person name="Lindler L.E."/>
            <person name="Nikolich M.P."/>
            <person name="Brettin T."/>
        </authorList>
    </citation>
    <scope>NUCLEOTIDE SEQUENCE</scope>
    <source>
        <strain evidence="2">YPIII</strain>
    </source>
</reference>
<evidence type="ECO:0000313" key="2">
    <source>
        <dbReference type="EMBL" id="ACA68585.1"/>
    </source>
</evidence>
<dbReference type="AlphaFoldDB" id="A0A0H3B3U8"/>
<protein>
    <submittedName>
        <fullName evidence="2">Uncharacterized protein</fullName>
    </submittedName>
</protein>
<feature type="signal peptide" evidence="1">
    <location>
        <begin position="1"/>
        <end position="18"/>
    </location>
</feature>
<gene>
    <name evidence="2" type="ordered locus">YPK_2308</name>
</gene>
<keyword evidence="1" id="KW-0732">Signal</keyword>
<accession>A0A0H3B3U8</accession>
<dbReference type="EMBL" id="CP000950">
    <property type="protein sequence ID" value="ACA68585.1"/>
    <property type="molecule type" value="Genomic_DNA"/>
</dbReference>
<proteinExistence type="predicted"/>
<organism evidence="2">
    <name type="scientific">Yersinia pseudotuberculosis serotype O:3 (strain YPIII)</name>
    <dbReference type="NCBI Taxonomy" id="502800"/>
    <lineage>
        <taxon>Bacteria</taxon>
        <taxon>Pseudomonadati</taxon>
        <taxon>Pseudomonadota</taxon>
        <taxon>Gammaproteobacteria</taxon>
        <taxon>Enterobacterales</taxon>
        <taxon>Yersiniaceae</taxon>
        <taxon>Yersinia</taxon>
    </lineage>
</organism>
<dbReference type="KEGG" id="ypy:YPK_2308"/>
<feature type="chain" id="PRO_5002604956" evidence="1">
    <location>
        <begin position="19"/>
        <end position="170"/>
    </location>
</feature>